<evidence type="ECO:0000313" key="4">
    <source>
        <dbReference type="Proteomes" id="UP001324427"/>
    </source>
</evidence>
<feature type="region of interest" description="Disordered" evidence="1">
    <location>
        <begin position="158"/>
        <end position="207"/>
    </location>
</feature>
<comment type="caution">
    <text evidence="3">The sequence shown here is derived from an EMBL/GenBank/DDBJ whole genome shotgun (WGS) entry which is preliminary data.</text>
</comment>
<protein>
    <submittedName>
        <fullName evidence="3">Uncharacterized protein</fullName>
    </submittedName>
</protein>
<evidence type="ECO:0000256" key="2">
    <source>
        <dbReference type="SAM" id="Phobius"/>
    </source>
</evidence>
<dbReference type="Proteomes" id="UP001324427">
    <property type="component" value="Unassembled WGS sequence"/>
</dbReference>
<sequence length="207" mass="22868">MASLRNTLRLAPRAHFIRPTPTSRILPIAQQQQQQRTFMFHSRPAEDKSADEVEQGSEDLAGGNEDPNMNGNYPDPSLTSALPIKRQFRDPYADWWDKQERRNYGEVVHEDNDILGIFSPEEYTHFKPGWGLVLIGTFAATVGVLCAAVSRFYPDKPSAPRTFPDGLEKELGGPRAPRAAVTVDDDAAFISGGSRSSRDGPTLGEAL</sequence>
<dbReference type="AlphaFoldDB" id="A0AAV9J9U3"/>
<dbReference type="GO" id="GO:0005739">
    <property type="term" value="C:mitochondrion"/>
    <property type="evidence" value="ECO:0007669"/>
    <property type="project" value="InterPro"/>
</dbReference>
<dbReference type="EMBL" id="JAVFHQ010000047">
    <property type="protein sequence ID" value="KAK4541887.1"/>
    <property type="molecule type" value="Genomic_DNA"/>
</dbReference>
<evidence type="ECO:0000256" key="1">
    <source>
        <dbReference type="SAM" id="MobiDB-lite"/>
    </source>
</evidence>
<keyword evidence="4" id="KW-1185">Reference proteome</keyword>
<dbReference type="InterPro" id="IPR008699">
    <property type="entry name" value="NDUFB8"/>
</dbReference>
<keyword evidence="2" id="KW-0812">Transmembrane</keyword>
<gene>
    <name evidence="3" type="ORF">LTR36_007251</name>
</gene>
<proteinExistence type="predicted"/>
<keyword evidence="2" id="KW-1133">Transmembrane helix</keyword>
<organism evidence="3 4">
    <name type="scientific">Oleoguttula mirabilis</name>
    <dbReference type="NCBI Taxonomy" id="1507867"/>
    <lineage>
        <taxon>Eukaryota</taxon>
        <taxon>Fungi</taxon>
        <taxon>Dikarya</taxon>
        <taxon>Ascomycota</taxon>
        <taxon>Pezizomycotina</taxon>
        <taxon>Dothideomycetes</taxon>
        <taxon>Dothideomycetidae</taxon>
        <taxon>Mycosphaerellales</taxon>
        <taxon>Teratosphaeriaceae</taxon>
        <taxon>Oleoguttula</taxon>
    </lineage>
</organism>
<feature type="region of interest" description="Disordered" evidence="1">
    <location>
        <begin position="42"/>
        <end position="80"/>
    </location>
</feature>
<keyword evidence="2" id="KW-0472">Membrane</keyword>
<dbReference type="Pfam" id="PF05821">
    <property type="entry name" value="NDUF_B8"/>
    <property type="match status" value="1"/>
</dbReference>
<name>A0AAV9J9U3_9PEZI</name>
<accession>A0AAV9J9U3</accession>
<feature type="transmembrane region" description="Helical" evidence="2">
    <location>
        <begin position="130"/>
        <end position="153"/>
    </location>
</feature>
<dbReference type="PANTHER" id="PTHR12840">
    <property type="entry name" value="NADH-UBIQUINONE OXIDOREDUCTASE ASHI SUBUNIT"/>
    <property type="match status" value="1"/>
</dbReference>
<evidence type="ECO:0000313" key="3">
    <source>
        <dbReference type="EMBL" id="KAK4541887.1"/>
    </source>
</evidence>
<reference evidence="3 4" key="1">
    <citation type="submission" date="2021-11" db="EMBL/GenBank/DDBJ databases">
        <title>Black yeast isolated from Biological Soil Crust.</title>
        <authorList>
            <person name="Kurbessoian T."/>
        </authorList>
    </citation>
    <scope>NUCLEOTIDE SEQUENCE [LARGE SCALE GENOMIC DNA]</scope>
    <source>
        <strain evidence="3 4">CCFEE 5522</strain>
    </source>
</reference>
<dbReference type="PANTHER" id="PTHR12840:SF1">
    <property type="entry name" value="NADH DEHYDROGENASE [UBIQUINONE] 1 BETA SUBCOMPLEX SUBUNIT 8, MITOCHONDRIAL"/>
    <property type="match status" value="1"/>
</dbReference>